<dbReference type="EnsemblMetazoa" id="AFUN014419-RA">
    <property type="protein sequence ID" value="AFUN014419-PA"/>
    <property type="gene ID" value="AFUN014419"/>
</dbReference>
<accession>A0A182S1T0</accession>
<organism evidence="2">
    <name type="scientific">Anopheles funestus</name>
    <name type="common">African malaria mosquito</name>
    <dbReference type="NCBI Taxonomy" id="62324"/>
    <lineage>
        <taxon>Eukaryota</taxon>
        <taxon>Metazoa</taxon>
        <taxon>Ecdysozoa</taxon>
        <taxon>Arthropoda</taxon>
        <taxon>Hexapoda</taxon>
        <taxon>Insecta</taxon>
        <taxon>Pterygota</taxon>
        <taxon>Neoptera</taxon>
        <taxon>Endopterygota</taxon>
        <taxon>Diptera</taxon>
        <taxon>Nematocera</taxon>
        <taxon>Culicoidea</taxon>
        <taxon>Culicidae</taxon>
        <taxon>Anophelinae</taxon>
        <taxon>Anopheles</taxon>
    </lineage>
</organism>
<keyword evidence="1" id="KW-0812">Transmembrane</keyword>
<keyword evidence="1" id="KW-0472">Membrane</keyword>
<keyword evidence="1" id="KW-1133">Transmembrane helix</keyword>
<evidence type="ECO:0000256" key="1">
    <source>
        <dbReference type="SAM" id="Phobius"/>
    </source>
</evidence>
<reference evidence="2" key="1">
    <citation type="submission" date="2020-05" db="UniProtKB">
        <authorList>
            <consortium name="EnsemblMetazoa"/>
        </authorList>
    </citation>
    <scope>IDENTIFICATION</scope>
    <source>
        <strain evidence="2">FUMOZ</strain>
    </source>
</reference>
<evidence type="ECO:0000313" key="2">
    <source>
        <dbReference type="EnsemblMetazoa" id="AFUN014419-PA"/>
    </source>
</evidence>
<proteinExistence type="predicted"/>
<protein>
    <submittedName>
        <fullName evidence="2">Uncharacterized protein</fullName>
    </submittedName>
</protein>
<sequence>MGMQTSLTQPNSSLIDQVTLIVKIPAATVYIISRGLMLIVKTLTRLGRMLQR</sequence>
<feature type="transmembrane region" description="Helical" evidence="1">
    <location>
        <begin position="20"/>
        <end position="40"/>
    </location>
</feature>
<name>A0A182S1T0_ANOFN</name>
<dbReference type="VEuPathDB" id="VectorBase:AFUN014419"/>
<dbReference type="AlphaFoldDB" id="A0A182S1T0"/>